<dbReference type="RefSeq" id="WP_032254824.1">
    <property type="nucleotide sequence ID" value="NZ_AP027423.1"/>
</dbReference>
<comment type="caution">
    <text evidence="1">The sequence shown here is derived from an EMBL/GenBank/DDBJ whole genome shotgun (WGS) entry which is preliminary data.</text>
</comment>
<organism evidence="1 2">
    <name type="scientific">Escherichia coli</name>
    <dbReference type="NCBI Taxonomy" id="562"/>
    <lineage>
        <taxon>Bacteria</taxon>
        <taxon>Pseudomonadati</taxon>
        <taxon>Pseudomonadota</taxon>
        <taxon>Gammaproteobacteria</taxon>
        <taxon>Enterobacterales</taxon>
        <taxon>Enterobacteriaceae</taxon>
        <taxon>Escherichia</taxon>
    </lineage>
</organism>
<sequence>MSPIFYILRKKFDAIDEITGYLRERIYEGESLEDLKFDGRDDLTFLIRDVNRDIERLRDSYNPPEITEMIDFDDGTRTISVAIGGSYIRDVTSKTNEELLAEFKDDYLKNLDSYQAELDKRYRDLAGKGYLIEELLDF</sequence>
<proteinExistence type="predicted"/>
<evidence type="ECO:0000313" key="2">
    <source>
        <dbReference type="Proteomes" id="UP000487258"/>
    </source>
</evidence>
<gene>
    <name evidence="1" type="ORF">GQM04_14610</name>
</gene>
<evidence type="ECO:0000313" key="1">
    <source>
        <dbReference type="EMBL" id="MWL46727.1"/>
    </source>
</evidence>
<reference evidence="1 2" key="1">
    <citation type="submission" date="2019-12" db="EMBL/GenBank/DDBJ databases">
        <title>Enteriobacteria Tanzani isolates_10432.</title>
        <authorList>
            <person name="Subbiah M."/>
            <person name="Call D."/>
        </authorList>
    </citation>
    <scope>NUCLEOTIDE SEQUENCE [LARGE SCALE GENOMIC DNA]</scope>
    <source>
        <strain evidence="1 2">10432wF6</strain>
    </source>
</reference>
<protein>
    <submittedName>
        <fullName evidence="1">Uncharacterized protein</fullName>
    </submittedName>
</protein>
<dbReference type="Proteomes" id="UP000487258">
    <property type="component" value="Unassembled WGS sequence"/>
</dbReference>
<accession>A0A6L6ZWZ4</accession>
<dbReference type="EMBL" id="WTMY01000137">
    <property type="protein sequence ID" value="MWL46727.1"/>
    <property type="molecule type" value="Genomic_DNA"/>
</dbReference>
<name>A0A6L6ZWZ4_ECOLX</name>
<dbReference type="AlphaFoldDB" id="A0A6L6ZWZ4"/>